<dbReference type="InterPro" id="IPR058240">
    <property type="entry name" value="rSAM_sf"/>
</dbReference>
<dbReference type="AlphaFoldDB" id="A0A3R7XJF7"/>
<evidence type="ECO:0000256" key="3">
    <source>
        <dbReference type="ARBA" id="ARBA00022485"/>
    </source>
</evidence>
<reference evidence="15 16" key="1">
    <citation type="submission" date="2018-08" db="EMBL/GenBank/DDBJ databases">
        <title>The metabolism and importance of syntrophic acetate oxidation coupled to methane or sulfide production in haloalkaline environments.</title>
        <authorList>
            <person name="Timmers P.H.A."/>
            <person name="Vavourakis C.D."/>
            <person name="Sorokin D.Y."/>
            <person name="Sinninghe Damste J.S."/>
            <person name="Muyzer G."/>
            <person name="Stams A.J.M."/>
            <person name="Plugge C.M."/>
        </authorList>
    </citation>
    <scope>NUCLEOTIDE SEQUENCE [LARGE SCALE GENOMIC DNA]</scope>
    <source>
        <strain evidence="15">MSAO_Arc3</strain>
    </source>
</reference>
<dbReference type="FunFam" id="3.80.30.20:FF:000002">
    <property type="entry name" value="threonylcarbamoyladenosine tRNA methylthiotransferase isoform X2"/>
    <property type="match status" value="1"/>
</dbReference>
<comment type="catalytic activity">
    <reaction evidence="10 11">
        <text>N(6)-L-threonylcarbamoyladenosine(37) in tRNA + (sulfur carrier)-SH + AH2 + 2 S-adenosyl-L-methionine = 2-methylsulfanyl-N(6)-L-threonylcarbamoyladenosine(37) in tRNA + (sulfur carrier)-H + 5'-deoxyadenosine + L-methionine + A + S-adenosyl-L-homocysteine + 2 H(+)</text>
        <dbReference type="Rhea" id="RHEA:37075"/>
        <dbReference type="Rhea" id="RHEA-COMP:10163"/>
        <dbReference type="Rhea" id="RHEA-COMP:11092"/>
        <dbReference type="Rhea" id="RHEA-COMP:14737"/>
        <dbReference type="Rhea" id="RHEA-COMP:14739"/>
        <dbReference type="ChEBI" id="CHEBI:13193"/>
        <dbReference type="ChEBI" id="CHEBI:15378"/>
        <dbReference type="ChEBI" id="CHEBI:17319"/>
        <dbReference type="ChEBI" id="CHEBI:17499"/>
        <dbReference type="ChEBI" id="CHEBI:29917"/>
        <dbReference type="ChEBI" id="CHEBI:57844"/>
        <dbReference type="ChEBI" id="CHEBI:57856"/>
        <dbReference type="ChEBI" id="CHEBI:59789"/>
        <dbReference type="ChEBI" id="CHEBI:64428"/>
        <dbReference type="ChEBI" id="CHEBI:74418"/>
        <dbReference type="ChEBI" id="CHEBI:74420"/>
        <dbReference type="EC" id="2.8.4.5"/>
    </reaction>
</comment>
<dbReference type="SFLD" id="SFLDS00029">
    <property type="entry name" value="Radical_SAM"/>
    <property type="match status" value="1"/>
</dbReference>
<evidence type="ECO:0000313" key="15">
    <source>
        <dbReference type="EMBL" id="RQD92465.1"/>
    </source>
</evidence>
<evidence type="ECO:0000313" key="16">
    <source>
        <dbReference type="Proteomes" id="UP000284763"/>
    </source>
</evidence>
<dbReference type="PROSITE" id="PS50926">
    <property type="entry name" value="TRAM"/>
    <property type="match status" value="1"/>
</dbReference>
<dbReference type="GO" id="GO:0035598">
    <property type="term" value="F:tRNA (N(6)-L-threonylcarbamoyladenosine(37)-C(2))-methylthiotransferase activity"/>
    <property type="evidence" value="ECO:0007669"/>
    <property type="project" value="UniProtKB-UniRule"/>
</dbReference>
<keyword evidence="5 11" id="KW-0949">S-adenosyl-L-methionine</keyword>
<dbReference type="PANTHER" id="PTHR11918:SF45">
    <property type="entry name" value="THREONYLCARBAMOYLADENOSINE TRNA METHYLTHIOTRANSFERASE"/>
    <property type="match status" value="1"/>
</dbReference>
<protein>
    <recommendedName>
        <fullName evidence="11">tRNA-t(6)A37 methylthiotransferase</fullName>
        <ecNumber evidence="11">2.8.4.5</ecNumber>
    </recommendedName>
</protein>
<evidence type="ECO:0000256" key="4">
    <source>
        <dbReference type="ARBA" id="ARBA00022679"/>
    </source>
</evidence>
<evidence type="ECO:0000256" key="7">
    <source>
        <dbReference type="ARBA" id="ARBA00022723"/>
    </source>
</evidence>
<keyword evidence="7 11" id="KW-0479">Metal-binding</keyword>
<dbReference type="PROSITE" id="PS51918">
    <property type="entry name" value="RADICAL_SAM"/>
    <property type="match status" value="1"/>
</dbReference>
<dbReference type="NCBIfam" id="TIGR00089">
    <property type="entry name" value="MiaB/RimO family radical SAM methylthiotransferase"/>
    <property type="match status" value="1"/>
</dbReference>
<dbReference type="InterPro" id="IPR006638">
    <property type="entry name" value="Elp3/MiaA/NifB-like_rSAM"/>
</dbReference>
<keyword evidence="9 11" id="KW-0411">Iron-sulfur</keyword>
<keyword evidence="6 11" id="KW-0819">tRNA processing</keyword>
<dbReference type="InterPro" id="IPR002792">
    <property type="entry name" value="TRAM_dom"/>
</dbReference>
<dbReference type="InterPro" id="IPR007197">
    <property type="entry name" value="rSAM"/>
</dbReference>
<organism evidence="15 16">
    <name type="scientific">Methanosalsum natronophilum</name>
    <dbReference type="NCBI Taxonomy" id="768733"/>
    <lineage>
        <taxon>Archaea</taxon>
        <taxon>Methanobacteriati</taxon>
        <taxon>Methanobacteriota</taxon>
        <taxon>Stenosarchaea group</taxon>
        <taxon>Methanomicrobia</taxon>
        <taxon>Methanosarcinales</taxon>
        <taxon>Methanosarcinaceae</taxon>
        <taxon>Methanosalsum</taxon>
    </lineage>
</organism>
<dbReference type="Gene3D" id="3.80.30.20">
    <property type="entry name" value="tm_1862 like domain"/>
    <property type="match status" value="1"/>
</dbReference>
<proteinExistence type="inferred from homology"/>
<dbReference type="InterPro" id="IPR006466">
    <property type="entry name" value="MiaB-like_arc_euk"/>
</dbReference>
<comment type="caution">
    <text evidence="15">The sequence shown here is derived from an EMBL/GenBank/DDBJ whole genome shotgun (WGS) entry which is preliminary data.</text>
</comment>
<accession>A0A3R7XJF7</accession>
<dbReference type="PROSITE" id="PS51449">
    <property type="entry name" value="MTTASE_N"/>
    <property type="match status" value="1"/>
</dbReference>
<evidence type="ECO:0000256" key="5">
    <source>
        <dbReference type="ARBA" id="ARBA00022691"/>
    </source>
</evidence>
<dbReference type="Gene3D" id="3.40.50.12160">
    <property type="entry name" value="Methylthiotransferase, N-terminal domain"/>
    <property type="match status" value="1"/>
</dbReference>
<gene>
    <name evidence="15" type="ORF">D5R95_00385</name>
</gene>
<dbReference type="CDD" id="cd01335">
    <property type="entry name" value="Radical_SAM"/>
    <property type="match status" value="1"/>
</dbReference>
<dbReference type="Pfam" id="PF00919">
    <property type="entry name" value="UPF0004"/>
    <property type="match status" value="1"/>
</dbReference>
<dbReference type="NCBIfam" id="TIGR01578">
    <property type="entry name" value="MiaB-like-B"/>
    <property type="match status" value="1"/>
</dbReference>
<dbReference type="FunFam" id="3.40.50.12160:FF:000003">
    <property type="entry name" value="CDK5 regulatory subunit-associated protein 1"/>
    <property type="match status" value="1"/>
</dbReference>
<keyword evidence="3 11" id="KW-0004">4Fe-4S</keyword>
<evidence type="ECO:0000259" key="12">
    <source>
        <dbReference type="PROSITE" id="PS50926"/>
    </source>
</evidence>
<evidence type="ECO:0000256" key="9">
    <source>
        <dbReference type="ARBA" id="ARBA00023014"/>
    </source>
</evidence>
<dbReference type="EC" id="2.8.4.5" evidence="11"/>
<dbReference type="GO" id="GO:0051539">
    <property type="term" value="F:4 iron, 4 sulfur cluster binding"/>
    <property type="evidence" value="ECO:0007669"/>
    <property type="project" value="UniProtKB-UniRule"/>
</dbReference>
<dbReference type="Proteomes" id="UP000284763">
    <property type="component" value="Unassembled WGS sequence"/>
</dbReference>
<evidence type="ECO:0000256" key="6">
    <source>
        <dbReference type="ARBA" id="ARBA00022694"/>
    </source>
</evidence>
<evidence type="ECO:0000256" key="8">
    <source>
        <dbReference type="ARBA" id="ARBA00023004"/>
    </source>
</evidence>
<feature type="domain" description="Radical SAM core" evidence="14">
    <location>
        <begin position="138"/>
        <end position="384"/>
    </location>
</feature>
<feature type="domain" description="TRAM" evidence="12">
    <location>
        <begin position="370"/>
        <end position="431"/>
    </location>
</feature>
<dbReference type="SMART" id="SM00729">
    <property type="entry name" value="Elp3"/>
    <property type="match status" value="1"/>
</dbReference>
<dbReference type="GO" id="GO:0046872">
    <property type="term" value="F:metal ion binding"/>
    <property type="evidence" value="ECO:0007669"/>
    <property type="project" value="UniProtKB-UniRule"/>
</dbReference>
<comment type="cofactor">
    <cofactor evidence="11">
        <name>[4Fe-4S] cluster</name>
        <dbReference type="ChEBI" id="CHEBI:49883"/>
    </cofactor>
    <text evidence="11">Binds 1 or 2 [4Fe-4S] cluster. One cluster is coordinated with 3 cysteines and an exchangeable S-adenosyl-L-methionine.</text>
</comment>
<name>A0A3R7XJF7_9EURY</name>
<evidence type="ECO:0000256" key="10">
    <source>
        <dbReference type="ARBA" id="ARBA00051661"/>
    </source>
</evidence>
<dbReference type="InterPro" id="IPR023404">
    <property type="entry name" value="rSAM_horseshoe"/>
</dbReference>
<evidence type="ECO:0000256" key="2">
    <source>
        <dbReference type="ARBA" id="ARBA00008616"/>
    </source>
</evidence>
<evidence type="ECO:0000256" key="11">
    <source>
        <dbReference type="RuleBase" id="RU368081"/>
    </source>
</evidence>
<feature type="domain" description="MTTase N-terminal" evidence="13">
    <location>
        <begin position="1"/>
        <end position="111"/>
    </location>
</feature>
<dbReference type="EMBL" id="QZAB01000033">
    <property type="protein sequence ID" value="RQD92465.1"/>
    <property type="molecule type" value="Genomic_DNA"/>
</dbReference>
<evidence type="ECO:0000259" key="14">
    <source>
        <dbReference type="PROSITE" id="PS51918"/>
    </source>
</evidence>
<dbReference type="SUPFAM" id="SSF102114">
    <property type="entry name" value="Radical SAM enzymes"/>
    <property type="match status" value="1"/>
</dbReference>
<comment type="similarity">
    <text evidence="2 11">Belongs to the methylthiotransferase family. CDKAL1 subfamily.</text>
</comment>
<keyword evidence="4 11" id="KW-0808">Transferase</keyword>
<sequence>MKITILNFGCSSNQASAEVMASVVNESEHDLIDNPSIADVIILNTCTVKATTEKKILHKIRQFGCDGKQVIVTGCMPQVQKNDIFAANRNAHLLGINAIDELTQLIDKVKIYQDNKKDKSIEVFNNSSTTILNTNRIRYNSNIHICPISQGCNYECAYCIVRNARGSLKSSDPEMILDDIKKALNDGCREIWITSQDTGQYGDDIGYSLPALLEEICSIPIDFKVRVGMMNPFSIKEHQDKLVEVFNNDKIYKLIHLPIQSASNRILASMNRKNTIEDVNEILSAFKSNFKDLTFFTDVIVGFPGENDKDFEITVNWIKQHMPDKVNISRYTPRPGTQASSFRNLDSRTIVDRSKHLHQVCEDIKMESKEKMIGWKGEVFVSMPAKINGFMARTPSYKPVIIKQAKLIPGNKYVVEISDAVPGYFIAEVIQ</sequence>
<dbReference type="PANTHER" id="PTHR11918">
    <property type="entry name" value="RADICAL SAM PROTEINS"/>
    <property type="match status" value="1"/>
</dbReference>
<dbReference type="InterPro" id="IPR013848">
    <property type="entry name" value="Methylthiotransferase_N"/>
</dbReference>
<evidence type="ECO:0000256" key="1">
    <source>
        <dbReference type="ARBA" id="ARBA00002399"/>
    </source>
</evidence>
<dbReference type="SFLD" id="SFLDG01082">
    <property type="entry name" value="B12-binding_domain_containing"/>
    <property type="match status" value="1"/>
</dbReference>
<dbReference type="InterPro" id="IPR038135">
    <property type="entry name" value="Methylthiotransferase_N_sf"/>
</dbReference>
<dbReference type="Pfam" id="PF04055">
    <property type="entry name" value="Radical_SAM"/>
    <property type="match status" value="1"/>
</dbReference>
<comment type="function">
    <text evidence="1 11">Catalyzes the methylthiolation of N6-threonylcarbamoyladenosine (t(6)A), leading to the formation of 2-methylthio-N6-threonylcarbamoyladenosine (ms(2)t(6)A) at position 37 in tRNAs that read codons beginning with adenine.</text>
</comment>
<dbReference type="InterPro" id="IPR005839">
    <property type="entry name" value="Methylthiotransferase"/>
</dbReference>
<evidence type="ECO:0000259" key="13">
    <source>
        <dbReference type="PROSITE" id="PS51449"/>
    </source>
</evidence>
<keyword evidence="8 11" id="KW-0408">Iron</keyword>